<keyword evidence="2" id="KW-1185">Reference proteome</keyword>
<dbReference type="GeneID" id="81592349"/>
<evidence type="ECO:0000313" key="2">
    <source>
        <dbReference type="Proteomes" id="UP001213799"/>
    </source>
</evidence>
<sequence length="59" mass="6253">MKTLNSDISPCSQIVNGRLLGFVDYNALTLEGLLQPQKSAVAYGGGTTPGTFARKPLEL</sequence>
<protein>
    <submittedName>
        <fullName evidence="1">Uncharacterized protein</fullName>
    </submittedName>
</protein>
<organism evidence="1 2">
    <name type="scientific">Penicillium hordei</name>
    <dbReference type="NCBI Taxonomy" id="40994"/>
    <lineage>
        <taxon>Eukaryota</taxon>
        <taxon>Fungi</taxon>
        <taxon>Dikarya</taxon>
        <taxon>Ascomycota</taxon>
        <taxon>Pezizomycotina</taxon>
        <taxon>Eurotiomycetes</taxon>
        <taxon>Eurotiomycetidae</taxon>
        <taxon>Eurotiales</taxon>
        <taxon>Aspergillaceae</taxon>
        <taxon>Penicillium</taxon>
    </lineage>
</organism>
<reference evidence="1" key="2">
    <citation type="submission" date="2023-01" db="EMBL/GenBank/DDBJ databases">
        <authorList>
            <person name="Petersen C."/>
        </authorList>
    </citation>
    <scope>NUCLEOTIDE SEQUENCE</scope>
    <source>
        <strain evidence="1">IBT 12815</strain>
    </source>
</reference>
<gene>
    <name evidence="1" type="ORF">N7537_011053</name>
</gene>
<accession>A0AAD6GTM4</accession>
<comment type="caution">
    <text evidence="1">The sequence shown here is derived from an EMBL/GenBank/DDBJ whole genome shotgun (WGS) entry which is preliminary data.</text>
</comment>
<proteinExistence type="predicted"/>
<dbReference type="Proteomes" id="UP001213799">
    <property type="component" value="Unassembled WGS sequence"/>
</dbReference>
<dbReference type="AlphaFoldDB" id="A0AAD6GTM4"/>
<reference evidence="1" key="1">
    <citation type="journal article" date="2023" name="IMA Fungus">
        <title>Comparative genomic study of the Penicillium genus elucidates a diverse pangenome and 15 lateral gene transfer events.</title>
        <authorList>
            <person name="Petersen C."/>
            <person name="Sorensen T."/>
            <person name="Nielsen M.R."/>
            <person name="Sondergaard T.E."/>
            <person name="Sorensen J.L."/>
            <person name="Fitzpatrick D.A."/>
            <person name="Frisvad J.C."/>
            <person name="Nielsen K.L."/>
        </authorList>
    </citation>
    <scope>NUCLEOTIDE SEQUENCE</scope>
    <source>
        <strain evidence="1">IBT 12815</strain>
    </source>
</reference>
<dbReference type="RefSeq" id="XP_056747394.1">
    <property type="nucleotide sequence ID" value="XM_056902107.1"/>
</dbReference>
<evidence type="ECO:0000313" key="1">
    <source>
        <dbReference type="EMBL" id="KAJ5588375.1"/>
    </source>
</evidence>
<dbReference type="EMBL" id="JAQJAE010000006">
    <property type="protein sequence ID" value="KAJ5588375.1"/>
    <property type="molecule type" value="Genomic_DNA"/>
</dbReference>
<name>A0AAD6GTM4_9EURO</name>